<comment type="caution">
    <text evidence="2">The sequence shown here is derived from an EMBL/GenBank/DDBJ whole genome shotgun (WGS) entry which is preliminary data.</text>
</comment>
<evidence type="ECO:0000256" key="1">
    <source>
        <dbReference type="SAM" id="Phobius"/>
    </source>
</evidence>
<gene>
    <name evidence="2" type="ORF">GLV98_01850</name>
</gene>
<reference evidence="2 3" key="1">
    <citation type="submission" date="2019-11" db="EMBL/GenBank/DDBJ databases">
        <title>Genome sequences of 17 halophilic strains isolated from different environments.</title>
        <authorList>
            <person name="Furrow R.E."/>
        </authorList>
    </citation>
    <scope>NUCLEOTIDE SEQUENCE [LARGE SCALE GENOMIC DNA]</scope>
    <source>
        <strain evidence="2 3">22505_10_Sand</strain>
    </source>
</reference>
<keyword evidence="1" id="KW-0472">Membrane</keyword>
<keyword evidence="1" id="KW-0812">Transmembrane</keyword>
<evidence type="ECO:0000313" key="2">
    <source>
        <dbReference type="EMBL" id="MYL48203.1"/>
    </source>
</evidence>
<feature type="transmembrane region" description="Helical" evidence="1">
    <location>
        <begin position="33"/>
        <end position="53"/>
    </location>
</feature>
<dbReference type="EMBL" id="WMEZ01000001">
    <property type="protein sequence ID" value="MYL48203.1"/>
    <property type="molecule type" value="Genomic_DNA"/>
</dbReference>
<dbReference type="RefSeq" id="WP_160911526.1">
    <property type="nucleotide sequence ID" value="NZ_WMEZ01000001.1"/>
</dbReference>
<feature type="transmembrane region" description="Helical" evidence="1">
    <location>
        <begin position="7"/>
        <end position="27"/>
    </location>
</feature>
<accession>A0A845E0G4</accession>
<proteinExistence type="predicted"/>
<dbReference type="AlphaFoldDB" id="A0A845E0G4"/>
<name>A0A845E0G4_9BACI</name>
<sequence length="60" mass="7127">MEINRFLLMFSTTVMLIFGGVFFLRYLRIGEYLVAHLLSAVTGLLIFILALLWRQKYKER</sequence>
<organism evidence="2 3">
    <name type="scientific">Halobacillus litoralis</name>
    <dbReference type="NCBI Taxonomy" id="45668"/>
    <lineage>
        <taxon>Bacteria</taxon>
        <taxon>Bacillati</taxon>
        <taxon>Bacillota</taxon>
        <taxon>Bacilli</taxon>
        <taxon>Bacillales</taxon>
        <taxon>Bacillaceae</taxon>
        <taxon>Halobacillus</taxon>
    </lineage>
</organism>
<evidence type="ECO:0000313" key="3">
    <source>
        <dbReference type="Proteomes" id="UP000447393"/>
    </source>
</evidence>
<protein>
    <submittedName>
        <fullName evidence="2">Uncharacterized protein</fullName>
    </submittedName>
</protein>
<keyword evidence="1" id="KW-1133">Transmembrane helix</keyword>
<dbReference type="OrthoDB" id="2937806at2"/>
<dbReference type="Proteomes" id="UP000447393">
    <property type="component" value="Unassembled WGS sequence"/>
</dbReference>